<evidence type="ECO:0000259" key="1">
    <source>
        <dbReference type="Pfam" id="PF09994"/>
    </source>
</evidence>
<feature type="domain" description="T6SS Phospholipase effector Tle1-like catalytic" evidence="1">
    <location>
        <begin position="104"/>
        <end position="200"/>
    </location>
</feature>
<dbReference type="InterPro" id="IPR018712">
    <property type="entry name" value="Tle1-like_cat"/>
</dbReference>
<comment type="caution">
    <text evidence="2">The sequence shown here is derived from an EMBL/GenBank/DDBJ whole genome shotgun (WGS) entry which is preliminary data.</text>
</comment>
<dbReference type="Pfam" id="PF09994">
    <property type="entry name" value="T6SS_Tle1-like_cat"/>
    <property type="match status" value="1"/>
</dbReference>
<dbReference type="PANTHER" id="PTHR33840">
    <property type="match status" value="1"/>
</dbReference>
<organism evidence="2 3">
    <name type="scientific">Pseudomonas endophytica</name>
    <dbReference type="NCBI Taxonomy" id="1563157"/>
    <lineage>
        <taxon>Bacteria</taxon>
        <taxon>Pseudomonadati</taxon>
        <taxon>Pseudomonadota</taxon>
        <taxon>Gammaproteobacteria</taxon>
        <taxon>Pseudomonadales</taxon>
        <taxon>Pseudomonadaceae</taxon>
        <taxon>Pseudomonas</taxon>
    </lineage>
</organism>
<dbReference type="AlphaFoldDB" id="A0A0Q0T2W2"/>
<reference evidence="2 3" key="1">
    <citation type="submission" date="2015-10" db="EMBL/GenBank/DDBJ databases">
        <title>Pseudomonas helleri sp. nov. and Pseudomonas weihenstephanensis sp. nov., isolated from raw cows milk.</title>
        <authorList>
            <person name="Von Neubeck M."/>
            <person name="Huptas C."/>
            <person name="Wenning M."/>
            <person name="Scherer S."/>
        </authorList>
    </citation>
    <scope>NUCLEOTIDE SEQUENCE [LARGE SCALE GENOMIC DNA]</scope>
    <source>
        <strain evidence="2 3">BSTT44</strain>
    </source>
</reference>
<protein>
    <recommendedName>
        <fullName evidence="1">T6SS Phospholipase effector Tle1-like catalytic domain-containing protein</fullName>
    </recommendedName>
</protein>
<accession>A0A0Q0T2W2</accession>
<name>A0A0Q0T2W2_9PSED</name>
<keyword evidence="3" id="KW-1185">Reference proteome</keyword>
<sequence length="381" mass="42790">MDGIGTVRGEKDSWVGSGTGRGETGVEERVGKMFQELLKWMQGISRLYSDAEISSVTLDVFGFSRGAAAARHFSNHVSSGSRGYWRELIDRSALKFRPDFAPYVDVQLGFVGLFDTVASIVGWNNLGNLSSKHIPRLQLYLNPNVIGNVVQLVARDEKRFNFALSQISPDHPEITLPGVHSDLGGGYRTLMQEELMVTPLQSLEVALEHDVTETSIYRDAVEAKARWIAEGWPADTLHIVTPEAERLPPDSEDRMAPARKRVFAGLQIRREVRGELSRVYCRVMHALAKAKNVPLKDIEDKPEFQIPAELEALCNRLVAGDYTLTPAEETLLRHRYIHTSAHWNHPTARERGRAITLLYINSPMKDGIRVRHPHVRTEAVL</sequence>
<evidence type="ECO:0000313" key="3">
    <source>
        <dbReference type="Proteomes" id="UP000050342"/>
    </source>
</evidence>
<dbReference type="EMBL" id="LLWH01000090">
    <property type="protein sequence ID" value="KQB54337.1"/>
    <property type="molecule type" value="Genomic_DNA"/>
</dbReference>
<dbReference type="PANTHER" id="PTHR33840:SF1">
    <property type="entry name" value="TLE1 PHOSPHOLIPASE DOMAIN-CONTAINING PROTEIN"/>
    <property type="match status" value="1"/>
</dbReference>
<dbReference type="Proteomes" id="UP000050342">
    <property type="component" value="Unassembled WGS sequence"/>
</dbReference>
<evidence type="ECO:0000313" key="2">
    <source>
        <dbReference type="EMBL" id="KQB54337.1"/>
    </source>
</evidence>
<dbReference type="STRING" id="1563157.AQS70_07725"/>
<proteinExistence type="predicted"/>
<gene>
    <name evidence="2" type="ORF">AQS70_07725</name>
</gene>